<comment type="subcellular location">
    <subcellularLocation>
        <location evidence="1">Membrane</location>
        <topology evidence="1">Multi-pass membrane protein</topology>
    </subcellularLocation>
</comment>
<keyword evidence="5 11" id="KW-1133">Transmembrane helix</keyword>
<evidence type="ECO:0000256" key="7">
    <source>
        <dbReference type="ARBA" id="ARBA00023136"/>
    </source>
</evidence>
<evidence type="ECO:0000313" key="13">
    <source>
        <dbReference type="Proteomes" id="UP000283269"/>
    </source>
</evidence>
<dbReference type="GO" id="GO:0004934">
    <property type="term" value="F:mating-type alpha-factor pheromone receptor activity"/>
    <property type="evidence" value="ECO:0007669"/>
    <property type="project" value="InterPro"/>
</dbReference>
<dbReference type="Proteomes" id="UP000283269">
    <property type="component" value="Unassembled WGS sequence"/>
</dbReference>
<dbReference type="PRINTS" id="PR00899">
    <property type="entry name" value="GPCRSTE3"/>
</dbReference>
<organism evidence="12 13">
    <name type="scientific">Psilocybe cyanescens</name>
    <dbReference type="NCBI Taxonomy" id="93625"/>
    <lineage>
        <taxon>Eukaryota</taxon>
        <taxon>Fungi</taxon>
        <taxon>Dikarya</taxon>
        <taxon>Basidiomycota</taxon>
        <taxon>Agaricomycotina</taxon>
        <taxon>Agaricomycetes</taxon>
        <taxon>Agaricomycetidae</taxon>
        <taxon>Agaricales</taxon>
        <taxon>Agaricineae</taxon>
        <taxon>Strophariaceae</taxon>
        <taxon>Psilocybe</taxon>
    </lineage>
</organism>
<feature type="transmembrane region" description="Helical" evidence="11">
    <location>
        <begin position="37"/>
        <end position="57"/>
    </location>
</feature>
<dbReference type="CDD" id="cd14966">
    <property type="entry name" value="7tmD_STE3"/>
    <property type="match status" value="1"/>
</dbReference>
<dbReference type="AlphaFoldDB" id="A0A409XUZ1"/>
<keyword evidence="3" id="KW-0589">Pheromone response</keyword>
<evidence type="ECO:0000256" key="9">
    <source>
        <dbReference type="ARBA" id="ARBA00023224"/>
    </source>
</evidence>
<evidence type="ECO:0000256" key="11">
    <source>
        <dbReference type="SAM" id="Phobius"/>
    </source>
</evidence>
<evidence type="ECO:0000256" key="2">
    <source>
        <dbReference type="ARBA" id="ARBA00011085"/>
    </source>
</evidence>
<name>A0A409XUZ1_PSICY</name>
<accession>A0A409XUZ1</accession>
<dbReference type="FunCoup" id="A0A409XUZ1">
    <property type="interactions" value="92"/>
</dbReference>
<evidence type="ECO:0000256" key="3">
    <source>
        <dbReference type="ARBA" id="ARBA00022507"/>
    </source>
</evidence>
<evidence type="ECO:0000256" key="4">
    <source>
        <dbReference type="ARBA" id="ARBA00022692"/>
    </source>
</evidence>
<feature type="transmembrane region" description="Helical" evidence="11">
    <location>
        <begin position="285"/>
        <end position="303"/>
    </location>
</feature>
<dbReference type="PANTHER" id="PTHR28097">
    <property type="entry name" value="PHEROMONE A FACTOR RECEPTOR"/>
    <property type="match status" value="1"/>
</dbReference>
<keyword evidence="4 11" id="KW-0812">Transmembrane</keyword>
<proteinExistence type="inferred from homology"/>
<protein>
    <submittedName>
        <fullName evidence="12">Uncharacterized protein</fullName>
    </submittedName>
</protein>
<keyword evidence="7 11" id="KW-0472">Membrane</keyword>
<dbReference type="PRINTS" id="PR00901">
    <property type="entry name" value="PHEROMONEBAR"/>
</dbReference>
<evidence type="ECO:0000256" key="1">
    <source>
        <dbReference type="ARBA" id="ARBA00004141"/>
    </source>
</evidence>
<feature type="transmembrane region" description="Helical" evidence="11">
    <location>
        <begin position="6"/>
        <end position="25"/>
    </location>
</feature>
<gene>
    <name evidence="12" type="ORF">CVT25_014158</name>
</gene>
<feature type="region of interest" description="Disordered" evidence="10">
    <location>
        <begin position="339"/>
        <end position="359"/>
    </location>
</feature>
<dbReference type="PANTHER" id="PTHR28097:SF1">
    <property type="entry name" value="PHEROMONE A FACTOR RECEPTOR"/>
    <property type="match status" value="1"/>
</dbReference>
<comment type="caution">
    <text evidence="12">The sequence shown here is derived from an EMBL/GenBank/DDBJ whole genome shotgun (WGS) entry which is preliminary data.</text>
</comment>
<dbReference type="InterPro" id="IPR000481">
    <property type="entry name" value="GPCR_Pheromne_B_alpha_rcpt"/>
</dbReference>
<evidence type="ECO:0000256" key="6">
    <source>
        <dbReference type="ARBA" id="ARBA00023040"/>
    </source>
</evidence>
<keyword evidence="9" id="KW-0807">Transducer</keyword>
<keyword evidence="6" id="KW-0297">G-protein coupled receptor</keyword>
<feature type="transmembrane region" description="Helical" evidence="11">
    <location>
        <begin position="129"/>
        <end position="149"/>
    </location>
</feature>
<dbReference type="OrthoDB" id="2874149at2759"/>
<dbReference type="GO" id="GO:0005886">
    <property type="term" value="C:plasma membrane"/>
    <property type="evidence" value="ECO:0007669"/>
    <property type="project" value="TreeGrafter"/>
</dbReference>
<reference evidence="12 13" key="1">
    <citation type="journal article" date="2018" name="Evol. Lett.">
        <title>Horizontal gene cluster transfer increased hallucinogenic mushroom diversity.</title>
        <authorList>
            <person name="Reynolds H.T."/>
            <person name="Vijayakumar V."/>
            <person name="Gluck-Thaler E."/>
            <person name="Korotkin H.B."/>
            <person name="Matheny P.B."/>
            <person name="Slot J.C."/>
        </authorList>
    </citation>
    <scope>NUCLEOTIDE SEQUENCE [LARGE SCALE GENOMIC DNA]</scope>
    <source>
        <strain evidence="12 13">2631</strain>
    </source>
</reference>
<comment type="similarity">
    <text evidence="2">Belongs to the G-protein coupled receptor 4 family.</text>
</comment>
<evidence type="ECO:0000256" key="10">
    <source>
        <dbReference type="SAM" id="MobiDB-lite"/>
    </source>
</evidence>
<feature type="transmembrane region" description="Helical" evidence="11">
    <location>
        <begin position="223"/>
        <end position="246"/>
    </location>
</feature>
<dbReference type="InterPro" id="IPR001499">
    <property type="entry name" value="GPCR_STE3"/>
</dbReference>
<evidence type="ECO:0000313" key="12">
    <source>
        <dbReference type="EMBL" id="PPQ94504.1"/>
    </source>
</evidence>
<keyword evidence="13" id="KW-1185">Reference proteome</keyword>
<keyword evidence="8" id="KW-0675">Receptor</keyword>
<dbReference type="InParanoid" id="A0A409XUZ1"/>
<evidence type="ECO:0000256" key="5">
    <source>
        <dbReference type="ARBA" id="ARBA00022989"/>
    </source>
</evidence>
<dbReference type="EMBL" id="NHYD01000325">
    <property type="protein sequence ID" value="PPQ94504.1"/>
    <property type="molecule type" value="Genomic_DNA"/>
</dbReference>
<sequence length="429" mass="48304">MAYPNAIFSTFAFIGFLMCMITFPWQLESWNTGTCVFMVWVGLECLNLFINSIVWSHNYVNWSPIWCDICLSILFFPTLQISYANAATKLMVGHNVAIPAASLCIARRLYHISSLQSVTVTRADKRRHVIVDLLIGVGFPILEMILHYIVQGHRFVILEDIGCIPHTYITWVSLIIVYCPPLVIGLISAVYAIHNIIQFRKLWNEINNFPGYNNLTTSRFLRFMYLSSVDIIFTVPLATYSLYAAIISLNPWVSWANAHSNFSIVPLVPATVWRTDPETLHAQEMARWIVVFCAFVYFGFFGLTAQSRKNYYLGIQIIAQGANIFTSRVAKRENLTPLAFQSAPHPNNKPHRSTEVSTSIQDNRLDENHEMYLKKYSVPAPICGENLCRSMGLNGTHIAQSSSINSAALSASSADALNMPARTPINSMA</sequence>
<feature type="transmembrane region" description="Helical" evidence="11">
    <location>
        <begin position="169"/>
        <end position="193"/>
    </location>
</feature>
<dbReference type="Pfam" id="PF02076">
    <property type="entry name" value="STE3"/>
    <property type="match status" value="1"/>
</dbReference>
<dbReference type="GO" id="GO:0000750">
    <property type="term" value="P:pheromone-dependent signal transduction involved in conjugation with cellular fusion"/>
    <property type="evidence" value="ECO:0007669"/>
    <property type="project" value="TreeGrafter"/>
</dbReference>
<evidence type="ECO:0000256" key="8">
    <source>
        <dbReference type="ARBA" id="ARBA00023170"/>
    </source>
</evidence>